<evidence type="ECO:0000313" key="1">
    <source>
        <dbReference type="EMBL" id="CAD7570121.1"/>
    </source>
</evidence>
<proteinExistence type="predicted"/>
<protein>
    <submittedName>
        <fullName evidence="1">(California timema) hypothetical protein</fullName>
    </submittedName>
</protein>
<gene>
    <name evidence="1" type="ORF">TCMB3V08_LOCUS2831</name>
</gene>
<sequence>MRPQLKQLSPQQCIIAQGEIQTVLTRCRLLDRDKRQCGPRTSGTCSYGTPSSSPTSIEPFHYSSAPNTVTTPQPIQDTQESFYVPMQAFSQGSLMVFSIGHRTESLTCEGRRGFKKFGTPVIDGSRLWRLVGSRSKMSGTNNGSTERANKARLEINGRAPSERNYTLASVRSECVHPFGQDKMIHFRLTHTDNQACGELVGGSEPAFAWRESGKPFRKNHPQFNPTEIRTSISPSSAVELNTTGALANYATEAGL</sequence>
<reference evidence="1" key="1">
    <citation type="submission" date="2020-11" db="EMBL/GenBank/DDBJ databases">
        <authorList>
            <person name="Tran Van P."/>
        </authorList>
    </citation>
    <scope>NUCLEOTIDE SEQUENCE</scope>
</reference>
<accession>A0A7R9J093</accession>
<organism evidence="1">
    <name type="scientific">Timema californicum</name>
    <name type="common">California timema</name>
    <name type="synonym">Walking stick</name>
    <dbReference type="NCBI Taxonomy" id="61474"/>
    <lineage>
        <taxon>Eukaryota</taxon>
        <taxon>Metazoa</taxon>
        <taxon>Ecdysozoa</taxon>
        <taxon>Arthropoda</taxon>
        <taxon>Hexapoda</taxon>
        <taxon>Insecta</taxon>
        <taxon>Pterygota</taxon>
        <taxon>Neoptera</taxon>
        <taxon>Polyneoptera</taxon>
        <taxon>Phasmatodea</taxon>
        <taxon>Timematodea</taxon>
        <taxon>Timematoidea</taxon>
        <taxon>Timematidae</taxon>
        <taxon>Timema</taxon>
    </lineage>
</organism>
<dbReference type="EMBL" id="OE179919">
    <property type="protein sequence ID" value="CAD7570121.1"/>
    <property type="molecule type" value="Genomic_DNA"/>
</dbReference>
<dbReference type="AlphaFoldDB" id="A0A7R9J093"/>
<name>A0A7R9J093_TIMCA</name>